<protein>
    <submittedName>
        <fullName evidence="2">Uncharacterized protein</fullName>
    </submittedName>
</protein>
<dbReference type="EMBL" id="ML211379">
    <property type="protein sequence ID" value="TFK83610.1"/>
    <property type="molecule type" value="Genomic_DNA"/>
</dbReference>
<feature type="compositionally biased region" description="Acidic residues" evidence="1">
    <location>
        <begin position="249"/>
        <end position="270"/>
    </location>
</feature>
<feature type="region of interest" description="Disordered" evidence="1">
    <location>
        <begin position="239"/>
        <end position="307"/>
    </location>
</feature>
<dbReference type="STRING" id="1314778.A0A5C3P5Q7"/>
<dbReference type="AlphaFoldDB" id="A0A5C3P5Q7"/>
<reference evidence="2 3" key="1">
    <citation type="journal article" date="2019" name="Nat. Ecol. Evol.">
        <title>Megaphylogeny resolves global patterns of mushroom evolution.</title>
        <authorList>
            <person name="Varga T."/>
            <person name="Krizsan K."/>
            <person name="Foldi C."/>
            <person name="Dima B."/>
            <person name="Sanchez-Garcia M."/>
            <person name="Sanchez-Ramirez S."/>
            <person name="Szollosi G.J."/>
            <person name="Szarkandi J.G."/>
            <person name="Papp V."/>
            <person name="Albert L."/>
            <person name="Andreopoulos W."/>
            <person name="Angelini C."/>
            <person name="Antonin V."/>
            <person name="Barry K.W."/>
            <person name="Bougher N.L."/>
            <person name="Buchanan P."/>
            <person name="Buyck B."/>
            <person name="Bense V."/>
            <person name="Catcheside P."/>
            <person name="Chovatia M."/>
            <person name="Cooper J."/>
            <person name="Damon W."/>
            <person name="Desjardin D."/>
            <person name="Finy P."/>
            <person name="Geml J."/>
            <person name="Haridas S."/>
            <person name="Hughes K."/>
            <person name="Justo A."/>
            <person name="Karasinski D."/>
            <person name="Kautmanova I."/>
            <person name="Kiss B."/>
            <person name="Kocsube S."/>
            <person name="Kotiranta H."/>
            <person name="LaButti K.M."/>
            <person name="Lechner B.E."/>
            <person name="Liimatainen K."/>
            <person name="Lipzen A."/>
            <person name="Lukacs Z."/>
            <person name="Mihaltcheva S."/>
            <person name="Morgado L.N."/>
            <person name="Niskanen T."/>
            <person name="Noordeloos M.E."/>
            <person name="Ohm R.A."/>
            <person name="Ortiz-Santana B."/>
            <person name="Ovrebo C."/>
            <person name="Racz N."/>
            <person name="Riley R."/>
            <person name="Savchenko A."/>
            <person name="Shiryaev A."/>
            <person name="Soop K."/>
            <person name="Spirin V."/>
            <person name="Szebenyi C."/>
            <person name="Tomsovsky M."/>
            <person name="Tulloss R.E."/>
            <person name="Uehling J."/>
            <person name="Grigoriev I.V."/>
            <person name="Vagvolgyi C."/>
            <person name="Papp T."/>
            <person name="Martin F.M."/>
            <person name="Miettinen O."/>
            <person name="Hibbett D.S."/>
            <person name="Nagy L.G."/>
        </authorList>
    </citation>
    <scope>NUCLEOTIDE SEQUENCE [LARGE SCALE GENOMIC DNA]</scope>
    <source>
        <strain evidence="2 3">HHB13444</strain>
    </source>
</reference>
<dbReference type="InParanoid" id="A0A5C3P5Q7"/>
<organism evidence="2 3">
    <name type="scientific">Polyporus arcularius HHB13444</name>
    <dbReference type="NCBI Taxonomy" id="1314778"/>
    <lineage>
        <taxon>Eukaryota</taxon>
        <taxon>Fungi</taxon>
        <taxon>Dikarya</taxon>
        <taxon>Basidiomycota</taxon>
        <taxon>Agaricomycotina</taxon>
        <taxon>Agaricomycetes</taxon>
        <taxon>Polyporales</taxon>
        <taxon>Polyporaceae</taxon>
        <taxon>Polyporus</taxon>
    </lineage>
</organism>
<proteinExistence type="predicted"/>
<dbReference type="Proteomes" id="UP000308197">
    <property type="component" value="Unassembled WGS sequence"/>
</dbReference>
<evidence type="ECO:0000313" key="2">
    <source>
        <dbReference type="EMBL" id="TFK83610.1"/>
    </source>
</evidence>
<feature type="compositionally biased region" description="Polar residues" evidence="1">
    <location>
        <begin position="275"/>
        <end position="286"/>
    </location>
</feature>
<gene>
    <name evidence="2" type="ORF">K466DRAFT_602701</name>
</gene>
<sequence>MGYRRLIPGYRASGHLCAGSILRRAKIINWFNNHKNRNRNAHSLPASITAAILKGSGSCKRLPQAREVYCRHFYNAEQRAAAKAELAAERARLGRKLTRKERMTLSRRRVDAFYDAEPADIKAQVLAKLEEEKQALLSVPPPTTSEKTQRTPQEYQTAIDRAPEVIHKLLQPVADDSGWVIHVTGAGPCPEQGGDIRSFSVHFGDNKFGQSLGEAVEDYREKFIRPLRSFAKSVYPPEVRRSRALGSGEPEEDEDDGLLDEEDEEDEEDDVQARPSGSGSSSTRAPETSPVVVPRAPSNLPASSQPASAVAPSALDVLSSAAAAIADNERPMAHMSSTFTYPTETPFHFNSSGSVVPYAPTWQSTEASHDVYDPLSFTQTGLYVPPLPMSYLAELGVPMSQAALAGHELFAATAPPHAASASQVMGTAPPSLDDGYSQSALAGHETFATTGAPHGQPSSQVIRTAPPSPRAESVVPEVEEAPDGAGLRRTGRAVKRKVNPDAAPQPHPRARGARGGAASKPAAAAKGKAATAKSKAATAKSKAATAASKRKADAAADGETAPKRKRAAR</sequence>
<feature type="region of interest" description="Disordered" evidence="1">
    <location>
        <begin position="447"/>
        <end position="569"/>
    </location>
</feature>
<evidence type="ECO:0000256" key="1">
    <source>
        <dbReference type="SAM" id="MobiDB-lite"/>
    </source>
</evidence>
<name>A0A5C3P5Q7_9APHY</name>
<feature type="compositionally biased region" description="Low complexity" evidence="1">
    <location>
        <begin position="516"/>
        <end position="547"/>
    </location>
</feature>
<keyword evidence="3" id="KW-1185">Reference proteome</keyword>
<accession>A0A5C3P5Q7</accession>
<evidence type="ECO:0000313" key="3">
    <source>
        <dbReference type="Proteomes" id="UP000308197"/>
    </source>
</evidence>